<feature type="region of interest" description="Disordered" evidence="1">
    <location>
        <begin position="35"/>
        <end position="82"/>
    </location>
</feature>
<evidence type="ECO:0000313" key="3">
    <source>
        <dbReference type="Proteomes" id="UP000236654"/>
    </source>
</evidence>
<proteinExistence type="predicted"/>
<sequence length="82" mass="9468">MVKKRAEKKSHIMSFGKSFERELGKNTGKWVSNVIFGDGHSTPYRRVGSTQHREPRRTQAELRHELESQRIAADGRNVNSPY</sequence>
<comment type="caution">
    <text evidence="2">The sequence shown here is derived from an EMBL/GenBank/DDBJ whole genome shotgun (WGS) entry which is preliminary data.</text>
</comment>
<dbReference type="OrthoDB" id="1099118at2"/>
<name>A0A2I0QYU4_9FLAO</name>
<evidence type="ECO:0000313" key="2">
    <source>
        <dbReference type="EMBL" id="PKR79488.1"/>
    </source>
</evidence>
<dbReference type="AlphaFoldDB" id="A0A2I0QYU4"/>
<feature type="compositionally biased region" description="Basic and acidic residues" evidence="1">
    <location>
        <begin position="51"/>
        <end position="68"/>
    </location>
</feature>
<protein>
    <submittedName>
        <fullName evidence="2">Uncharacterized protein</fullName>
    </submittedName>
</protein>
<reference evidence="2 3" key="1">
    <citation type="submission" date="2017-12" db="EMBL/GenBank/DDBJ databases">
        <title>The draft genome sequence of Brumimicrobium saltpan LHR20.</title>
        <authorList>
            <person name="Do Z.-J."/>
            <person name="Luo H.-R."/>
        </authorList>
    </citation>
    <scope>NUCLEOTIDE SEQUENCE [LARGE SCALE GENOMIC DNA]</scope>
    <source>
        <strain evidence="2 3">LHR20</strain>
    </source>
</reference>
<evidence type="ECO:0000256" key="1">
    <source>
        <dbReference type="SAM" id="MobiDB-lite"/>
    </source>
</evidence>
<keyword evidence="3" id="KW-1185">Reference proteome</keyword>
<organism evidence="2 3">
    <name type="scientific">Brumimicrobium salinarum</name>
    <dbReference type="NCBI Taxonomy" id="2058658"/>
    <lineage>
        <taxon>Bacteria</taxon>
        <taxon>Pseudomonadati</taxon>
        <taxon>Bacteroidota</taxon>
        <taxon>Flavobacteriia</taxon>
        <taxon>Flavobacteriales</taxon>
        <taxon>Crocinitomicaceae</taxon>
        <taxon>Brumimicrobium</taxon>
    </lineage>
</organism>
<gene>
    <name evidence="2" type="ORF">CW751_14775</name>
</gene>
<accession>A0A2I0QYU4</accession>
<dbReference type="Proteomes" id="UP000236654">
    <property type="component" value="Unassembled WGS sequence"/>
</dbReference>
<dbReference type="EMBL" id="PJNI01000027">
    <property type="protein sequence ID" value="PKR79488.1"/>
    <property type="molecule type" value="Genomic_DNA"/>
</dbReference>